<keyword evidence="1" id="KW-0472">Membrane</keyword>
<dbReference type="InterPro" id="IPR011047">
    <property type="entry name" value="Quinoprotein_ADH-like_sf"/>
</dbReference>
<dbReference type="Proteomes" id="UP000078046">
    <property type="component" value="Unassembled WGS sequence"/>
</dbReference>
<evidence type="ECO:0000313" key="3">
    <source>
        <dbReference type="Proteomes" id="UP000078046"/>
    </source>
</evidence>
<organism evidence="2 3">
    <name type="scientific">Intoshia linei</name>
    <dbReference type="NCBI Taxonomy" id="1819745"/>
    <lineage>
        <taxon>Eukaryota</taxon>
        <taxon>Metazoa</taxon>
        <taxon>Spiralia</taxon>
        <taxon>Lophotrochozoa</taxon>
        <taxon>Mesozoa</taxon>
        <taxon>Orthonectida</taxon>
        <taxon>Rhopaluridae</taxon>
        <taxon>Intoshia</taxon>
    </lineage>
</organism>
<evidence type="ECO:0000256" key="1">
    <source>
        <dbReference type="SAM" id="Phobius"/>
    </source>
</evidence>
<feature type="transmembrane region" description="Helical" evidence="1">
    <location>
        <begin position="304"/>
        <end position="322"/>
    </location>
</feature>
<protein>
    <submittedName>
        <fullName evidence="2">Uncharacterized protein</fullName>
    </submittedName>
</protein>
<proteinExistence type="predicted"/>
<feature type="non-terminal residue" evidence="2">
    <location>
        <position position="1"/>
    </location>
</feature>
<dbReference type="AlphaFoldDB" id="A0A177AS59"/>
<comment type="caution">
    <text evidence="2">The sequence shown here is derived from an EMBL/GenBank/DDBJ whole genome shotgun (WGS) entry which is preliminary data.</text>
</comment>
<reference evidence="2 3" key="1">
    <citation type="submission" date="2016-04" db="EMBL/GenBank/DDBJ databases">
        <title>The genome of Intoshia linei affirms orthonectids as highly simplified spiralians.</title>
        <authorList>
            <person name="Mikhailov K.V."/>
            <person name="Slusarev G.S."/>
            <person name="Nikitin M.A."/>
            <person name="Logacheva M.D."/>
            <person name="Penin A."/>
            <person name="Aleoshin V."/>
            <person name="Panchin Y.V."/>
        </authorList>
    </citation>
    <scope>NUCLEOTIDE SEQUENCE [LARGE SCALE GENOMIC DNA]</scope>
    <source>
        <strain evidence="2">Intl2013</strain>
        <tissue evidence="2">Whole animal</tissue>
    </source>
</reference>
<evidence type="ECO:0000313" key="2">
    <source>
        <dbReference type="EMBL" id="OAF64074.1"/>
    </source>
</evidence>
<sequence length="332" mass="38610">LDSNELKSNVNIILPIENFFNLKSNKNKNAEITACYFDNILRVATVGLNDGNLVHLQYNYSKTEKWIEFSRDCAITYISHLGQFDDNTNLSKNSIYILNSNDKINIWLYPQNLFSKNDVNNSNSIGSISHIEKILMSRKRIGKFMKLDDTYIYKKFGKFRYACPIKFDFTNFCVICVLVFNKKYFVGRHKRKIAFSANVITCNLYLDDNSIGNINCKFISKGPIYCVKYSKRNNQIFYSTTHVTVLDTSTLRTIYSFENYSHKMTISNIVLISFGSIMLSCSMDGDIVNYSMHSIIEQKTRMSIFNFTILFFILLPILFIFISNTKFIKYFS</sequence>
<accession>A0A177AS59</accession>
<keyword evidence="1" id="KW-0812">Transmembrane</keyword>
<dbReference type="EMBL" id="LWCA01002156">
    <property type="protein sequence ID" value="OAF64074.1"/>
    <property type="molecule type" value="Genomic_DNA"/>
</dbReference>
<keyword evidence="3" id="KW-1185">Reference proteome</keyword>
<feature type="transmembrane region" description="Helical" evidence="1">
    <location>
        <begin position="264"/>
        <end position="283"/>
    </location>
</feature>
<keyword evidence="1" id="KW-1133">Transmembrane helix</keyword>
<gene>
    <name evidence="2" type="ORF">A3Q56_08229</name>
</gene>
<dbReference type="SUPFAM" id="SSF50998">
    <property type="entry name" value="Quinoprotein alcohol dehydrogenase-like"/>
    <property type="match status" value="1"/>
</dbReference>
<name>A0A177AS59_9BILA</name>